<dbReference type="AlphaFoldDB" id="A0A1L7WFR7"/>
<evidence type="ECO:0000313" key="2">
    <source>
        <dbReference type="EMBL" id="CZR51608.1"/>
    </source>
</evidence>
<dbReference type="EMBL" id="FJOG01000002">
    <property type="protein sequence ID" value="CZR51608.1"/>
    <property type="molecule type" value="Genomic_DNA"/>
</dbReference>
<feature type="compositionally biased region" description="Basic residues" evidence="1">
    <location>
        <begin position="52"/>
        <end position="61"/>
    </location>
</feature>
<accession>A0A1L7WFR7</accession>
<reference evidence="2 3" key="1">
    <citation type="submission" date="2016-03" db="EMBL/GenBank/DDBJ databases">
        <authorList>
            <person name="Ploux O."/>
        </authorList>
    </citation>
    <scope>NUCLEOTIDE SEQUENCE [LARGE SCALE GENOMIC DNA]</scope>
    <source>
        <strain evidence="2 3">UAMH 11012</strain>
    </source>
</reference>
<organism evidence="2 3">
    <name type="scientific">Phialocephala subalpina</name>
    <dbReference type="NCBI Taxonomy" id="576137"/>
    <lineage>
        <taxon>Eukaryota</taxon>
        <taxon>Fungi</taxon>
        <taxon>Dikarya</taxon>
        <taxon>Ascomycota</taxon>
        <taxon>Pezizomycotina</taxon>
        <taxon>Leotiomycetes</taxon>
        <taxon>Helotiales</taxon>
        <taxon>Mollisiaceae</taxon>
        <taxon>Phialocephala</taxon>
        <taxon>Phialocephala fortinii species complex</taxon>
    </lineage>
</organism>
<sequence>MRGRCDTTMEVLSEDAVPCSFGVPIEQSTTTQRALWYVQHLRSDMEKASKKWKAYQRRREKAGKSGSDWTPPQVVLGRMRPITEVVNPYSYHVDTRASRV</sequence>
<name>A0A1L7WFR7_9HELO</name>
<proteinExistence type="predicted"/>
<dbReference type="Proteomes" id="UP000184330">
    <property type="component" value="Unassembled WGS sequence"/>
</dbReference>
<gene>
    <name evidence="2" type="ORF">PAC_01485</name>
</gene>
<protein>
    <submittedName>
        <fullName evidence="2">Uncharacterized protein</fullName>
    </submittedName>
</protein>
<feature type="region of interest" description="Disordered" evidence="1">
    <location>
        <begin position="52"/>
        <end position="73"/>
    </location>
</feature>
<dbReference type="OrthoDB" id="3540241at2759"/>
<evidence type="ECO:0000256" key="1">
    <source>
        <dbReference type="SAM" id="MobiDB-lite"/>
    </source>
</evidence>
<keyword evidence="3" id="KW-1185">Reference proteome</keyword>
<evidence type="ECO:0000313" key="3">
    <source>
        <dbReference type="Proteomes" id="UP000184330"/>
    </source>
</evidence>